<dbReference type="PROSITE" id="PS51257">
    <property type="entry name" value="PROKAR_LIPOPROTEIN"/>
    <property type="match status" value="1"/>
</dbReference>
<proteinExistence type="predicted"/>
<dbReference type="AlphaFoldDB" id="A0A3G7TQ44"/>
<sequence length="99" mass="10451">MTRKAARHYSSWILFSLLAINLALIAGCSSKAAKYRYSTASIGSNCYAKALPTSGEGGLAWGSTLSIARQKSLDNCIRYAGRSGGTPGTCKVVLAECKK</sequence>
<evidence type="ECO:0008006" key="3">
    <source>
        <dbReference type="Google" id="ProtNLM"/>
    </source>
</evidence>
<accession>A0A3G7TQ44</accession>
<reference evidence="1 2" key="1">
    <citation type="submission" date="2018-03" db="EMBL/GenBank/DDBJ databases">
        <title>Diversity of phytobeneficial traits revealed by whole-genome analysis of worldwide-isolated phenazine-producing Pseudomonas spp.</title>
        <authorList>
            <person name="Biessy A."/>
            <person name="Novinscak A."/>
            <person name="Blom J."/>
            <person name="Leger G."/>
            <person name="Thomashow L.S."/>
            <person name="Cazorla F.M."/>
            <person name="Josic D."/>
            <person name="Filion M."/>
        </authorList>
    </citation>
    <scope>NUCLEOTIDE SEQUENCE [LARGE SCALE GENOMIC DNA]</scope>
    <source>
        <strain evidence="1 2">B25</strain>
    </source>
</reference>
<organism evidence="1 2">
    <name type="scientific">Pseudomonas chlororaphis</name>
    <dbReference type="NCBI Taxonomy" id="587753"/>
    <lineage>
        <taxon>Bacteria</taxon>
        <taxon>Pseudomonadati</taxon>
        <taxon>Pseudomonadota</taxon>
        <taxon>Gammaproteobacteria</taxon>
        <taxon>Pseudomonadales</taxon>
        <taxon>Pseudomonadaceae</taxon>
        <taxon>Pseudomonas</taxon>
    </lineage>
</organism>
<dbReference type="EMBL" id="CP027753">
    <property type="protein sequence ID" value="AZE48628.1"/>
    <property type="molecule type" value="Genomic_DNA"/>
</dbReference>
<name>A0A3G7TQ44_9PSED</name>
<evidence type="ECO:0000313" key="1">
    <source>
        <dbReference type="EMBL" id="AZE48628.1"/>
    </source>
</evidence>
<gene>
    <name evidence="1" type="ORF">C4K04_2956</name>
</gene>
<dbReference type="Proteomes" id="UP000268048">
    <property type="component" value="Chromosome"/>
</dbReference>
<dbReference type="RefSeq" id="WP_124320547.1">
    <property type="nucleotide sequence ID" value="NZ_CP027753.1"/>
</dbReference>
<protein>
    <recommendedName>
        <fullName evidence="3">DUF4189 domain-containing protein</fullName>
    </recommendedName>
</protein>
<evidence type="ECO:0000313" key="2">
    <source>
        <dbReference type="Proteomes" id="UP000268048"/>
    </source>
</evidence>